<evidence type="ECO:0000313" key="4">
    <source>
        <dbReference type="EMBL" id="PNF31864.1"/>
    </source>
</evidence>
<evidence type="ECO:0000256" key="2">
    <source>
        <dbReference type="ARBA" id="ARBA00023108"/>
    </source>
</evidence>
<feature type="non-terminal residue" evidence="4">
    <location>
        <position position="1"/>
    </location>
</feature>
<keyword evidence="5" id="KW-1185">Reference proteome</keyword>
<protein>
    <submittedName>
        <fullName evidence="4">Protein takeout</fullName>
    </submittedName>
</protein>
<gene>
    <name evidence="4" type="primary">to_3</name>
    <name evidence="4" type="ORF">B7P43_G07912</name>
</gene>
<dbReference type="Pfam" id="PF06585">
    <property type="entry name" value="JHBP"/>
    <property type="match status" value="1"/>
</dbReference>
<dbReference type="EMBL" id="NEVH01011194">
    <property type="protein sequence ID" value="PNF31864.1"/>
    <property type="molecule type" value="Genomic_DNA"/>
</dbReference>
<comment type="caution">
    <text evidence="4">The sequence shown here is derived from an EMBL/GenBank/DDBJ whole genome shotgun (WGS) entry which is preliminary data.</text>
</comment>
<keyword evidence="2" id="KW-0090">Biological rhythms</keyword>
<dbReference type="InParanoid" id="A0A2J7QTH0"/>
<dbReference type="SMART" id="SM00700">
    <property type="entry name" value="JHBP"/>
    <property type="match status" value="1"/>
</dbReference>
<dbReference type="Gene3D" id="3.15.10.30">
    <property type="entry name" value="Haemolymph juvenile hormone binding protein"/>
    <property type="match status" value="1"/>
</dbReference>
<comment type="similarity">
    <text evidence="3">Belongs to the TO family.</text>
</comment>
<evidence type="ECO:0000256" key="1">
    <source>
        <dbReference type="ARBA" id="ARBA00022729"/>
    </source>
</evidence>
<dbReference type="STRING" id="105785.A0A2J7QTH0"/>
<accession>A0A2J7QTH0</accession>
<dbReference type="FunCoup" id="A0A2J7QTH0">
    <property type="interactions" value="20"/>
</dbReference>
<dbReference type="AlphaFoldDB" id="A0A2J7QTH0"/>
<dbReference type="OrthoDB" id="8174700at2759"/>
<dbReference type="InterPro" id="IPR010562">
    <property type="entry name" value="Haemolymph_juvenile_hormone-bd"/>
</dbReference>
<proteinExistence type="inferred from homology"/>
<dbReference type="GO" id="GO:0005615">
    <property type="term" value="C:extracellular space"/>
    <property type="evidence" value="ECO:0007669"/>
    <property type="project" value="TreeGrafter"/>
</dbReference>
<dbReference type="InterPro" id="IPR038606">
    <property type="entry name" value="To_sf"/>
</dbReference>
<dbReference type="GO" id="GO:0007623">
    <property type="term" value="P:circadian rhythm"/>
    <property type="evidence" value="ECO:0007669"/>
    <property type="project" value="UniProtKB-ARBA"/>
</dbReference>
<reference evidence="4 5" key="1">
    <citation type="submission" date="2017-12" db="EMBL/GenBank/DDBJ databases">
        <title>Hemimetabolous genomes reveal molecular basis of termite eusociality.</title>
        <authorList>
            <person name="Harrison M.C."/>
            <person name="Jongepier E."/>
            <person name="Robertson H.M."/>
            <person name="Arning N."/>
            <person name="Bitard-Feildel T."/>
            <person name="Chao H."/>
            <person name="Childers C.P."/>
            <person name="Dinh H."/>
            <person name="Doddapaneni H."/>
            <person name="Dugan S."/>
            <person name="Gowin J."/>
            <person name="Greiner C."/>
            <person name="Han Y."/>
            <person name="Hu H."/>
            <person name="Hughes D.S.T."/>
            <person name="Huylmans A.-K."/>
            <person name="Kemena C."/>
            <person name="Kremer L.P.M."/>
            <person name="Lee S.L."/>
            <person name="Lopez-Ezquerra A."/>
            <person name="Mallet L."/>
            <person name="Monroy-Kuhn J.M."/>
            <person name="Moser A."/>
            <person name="Murali S.C."/>
            <person name="Muzny D.M."/>
            <person name="Otani S."/>
            <person name="Piulachs M.-D."/>
            <person name="Poelchau M."/>
            <person name="Qu J."/>
            <person name="Schaub F."/>
            <person name="Wada-Katsumata A."/>
            <person name="Worley K.C."/>
            <person name="Xie Q."/>
            <person name="Ylla G."/>
            <person name="Poulsen M."/>
            <person name="Gibbs R.A."/>
            <person name="Schal C."/>
            <person name="Richards S."/>
            <person name="Belles X."/>
            <person name="Korb J."/>
            <person name="Bornberg-Bauer E."/>
        </authorList>
    </citation>
    <scope>NUCLEOTIDE SEQUENCE [LARGE SCALE GENOMIC DNA]</scope>
    <source>
        <tissue evidence="4">Whole body</tissue>
    </source>
</reference>
<name>A0A2J7QTH0_9NEOP</name>
<dbReference type="PANTHER" id="PTHR11008">
    <property type="entry name" value="PROTEIN TAKEOUT-LIKE PROTEIN"/>
    <property type="match status" value="1"/>
</dbReference>
<dbReference type="Proteomes" id="UP000235965">
    <property type="component" value="Unassembled WGS sequence"/>
</dbReference>
<evidence type="ECO:0000313" key="5">
    <source>
        <dbReference type="Proteomes" id="UP000235965"/>
    </source>
</evidence>
<dbReference type="FunFam" id="3.15.10.30:FF:000001">
    <property type="entry name" value="Takeout-like protein 1"/>
    <property type="match status" value="1"/>
</dbReference>
<keyword evidence="1" id="KW-0732">Signal</keyword>
<organism evidence="4 5">
    <name type="scientific">Cryptotermes secundus</name>
    <dbReference type="NCBI Taxonomy" id="105785"/>
    <lineage>
        <taxon>Eukaryota</taxon>
        <taxon>Metazoa</taxon>
        <taxon>Ecdysozoa</taxon>
        <taxon>Arthropoda</taxon>
        <taxon>Hexapoda</taxon>
        <taxon>Insecta</taxon>
        <taxon>Pterygota</taxon>
        <taxon>Neoptera</taxon>
        <taxon>Polyneoptera</taxon>
        <taxon>Dictyoptera</taxon>
        <taxon>Blattodea</taxon>
        <taxon>Blattoidea</taxon>
        <taxon>Termitoidae</taxon>
        <taxon>Kalotermitidae</taxon>
        <taxon>Cryptotermitinae</taxon>
        <taxon>Cryptotermes</taxon>
    </lineage>
</organism>
<dbReference type="PANTHER" id="PTHR11008:SF39">
    <property type="entry name" value="CIRCADIAN CLOCK-CONTROLLED PROTEIN-LIKE PROTEIN"/>
    <property type="match status" value="1"/>
</dbReference>
<evidence type="ECO:0000256" key="3">
    <source>
        <dbReference type="ARBA" id="ARBA00060902"/>
    </source>
</evidence>
<sequence>FLKVCRRSDPKLNECVMSSVEGLRSHLATGIPEFGIPSCEPLQIKQLVFNQGHGAVTLTSTYTDIKVYGPTEFRLDTVRIDLDKKSVRIKLWLPHLRMTSHYKIDGRVLIMPISGRGYNEGNYTDIDATCSVQGEHITIGGNTHYSVKSFDVKFSVGDARLYLGDLFNGDRELGDAMNLFLNENWKNIATELQPLLEVKIGQLFKEFSNKIYHKFTLEQLLPP</sequence>